<dbReference type="GO" id="GO:0019843">
    <property type="term" value="F:rRNA binding"/>
    <property type="evidence" value="ECO:0007669"/>
    <property type="project" value="InterPro"/>
</dbReference>
<dbReference type="EMBL" id="CP151510">
    <property type="protein sequence ID" value="WZN64869.1"/>
    <property type="molecule type" value="Genomic_DNA"/>
</dbReference>
<keyword evidence="2" id="KW-0687">Ribonucleoprotein</keyword>
<evidence type="ECO:0000313" key="2">
    <source>
        <dbReference type="EMBL" id="WZN64869.1"/>
    </source>
</evidence>
<evidence type="ECO:0000313" key="3">
    <source>
        <dbReference type="Proteomes" id="UP001472866"/>
    </source>
</evidence>
<protein>
    <submittedName>
        <fullName evidence="2">Plastid ribosomal protein S6</fullName>
    </submittedName>
</protein>
<proteinExistence type="inferred from homology"/>
<sequence>MRCVGRRSAAGAVSGVKAVASSPKLLSRSARVGHRGNKAACEVCHRAPASQSPVVVRAAADVEAPPTSDMPDSWTAPPKGFKVYETMIIYNPDAQDGEREDDIQDFQDLLTKLGALDVAVSYENVPQRMAYPIEGYNVGIYVLFMYSAPASAAKAIQGILAAPSIEKEKTILRFMTTRA</sequence>
<dbReference type="InterPro" id="IPR035980">
    <property type="entry name" value="Ribosomal_bS6_sf"/>
</dbReference>
<dbReference type="InterPro" id="IPR020814">
    <property type="entry name" value="Ribosomal_S6_plastid/chlpt"/>
</dbReference>
<keyword evidence="3" id="KW-1185">Reference proteome</keyword>
<dbReference type="SUPFAM" id="SSF54995">
    <property type="entry name" value="Ribosomal protein S6"/>
    <property type="match status" value="1"/>
</dbReference>
<dbReference type="GO" id="GO:0005840">
    <property type="term" value="C:ribosome"/>
    <property type="evidence" value="ECO:0007669"/>
    <property type="project" value="UniProtKB-KW"/>
</dbReference>
<dbReference type="GO" id="GO:0006412">
    <property type="term" value="P:translation"/>
    <property type="evidence" value="ECO:0007669"/>
    <property type="project" value="InterPro"/>
</dbReference>
<keyword evidence="2" id="KW-0689">Ribosomal protein</keyword>
<gene>
    <name evidence="2" type="ORF">HKI87_10g64260</name>
</gene>
<dbReference type="CDD" id="cd00473">
    <property type="entry name" value="bS6"/>
    <property type="match status" value="1"/>
</dbReference>
<reference evidence="2 3" key="1">
    <citation type="submission" date="2024-03" db="EMBL/GenBank/DDBJ databases">
        <title>Complete genome sequence of the green alga Chloropicon roscoffensis RCC1871.</title>
        <authorList>
            <person name="Lemieux C."/>
            <person name="Pombert J.-F."/>
            <person name="Otis C."/>
            <person name="Turmel M."/>
        </authorList>
    </citation>
    <scope>NUCLEOTIDE SEQUENCE [LARGE SCALE GENOMIC DNA]</scope>
    <source>
        <strain evidence="2 3">RCC1871</strain>
    </source>
</reference>
<dbReference type="Pfam" id="PF01250">
    <property type="entry name" value="Ribosomal_S6"/>
    <property type="match status" value="1"/>
</dbReference>
<dbReference type="Proteomes" id="UP001472866">
    <property type="component" value="Chromosome 10"/>
</dbReference>
<dbReference type="InterPro" id="IPR014717">
    <property type="entry name" value="Transl_elong_EF1B/ribsomal_bS6"/>
</dbReference>
<comment type="similarity">
    <text evidence="1">Belongs to the bacterial ribosomal protein bS6 family.</text>
</comment>
<dbReference type="GO" id="GO:0003735">
    <property type="term" value="F:structural constituent of ribosome"/>
    <property type="evidence" value="ECO:0007669"/>
    <property type="project" value="InterPro"/>
</dbReference>
<dbReference type="InterPro" id="IPR000529">
    <property type="entry name" value="Ribosomal_bS6"/>
</dbReference>
<name>A0AAX4PG08_9CHLO</name>
<accession>A0AAX4PG08</accession>
<evidence type="ECO:0000256" key="1">
    <source>
        <dbReference type="ARBA" id="ARBA00009512"/>
    </source>
</evidence>
<dbReference type="AlphaFoldDB" id="A0AAX4PG08"/>
<organism evidence="2 3">
    <name type="scientific">Chloropicon roscoffensis</name>
    <dbReference type="NCBI Taxonomy" id="1461544"/>
    <lineage>
        <taxon>Eukaryota</taxon>
        <taxon>Viridiplantae</taxon>
        <taxon>Chlorophyta</taxon>
        <taxon>Chloropicophyceae</taxon>
        <taxon>Chloropicales</taxon>
        <taxon>Chloropicaceae</taxon>
        <taxon>Chloropicon</taxon>
    </lineage>
</organism>
<dbReference type="Gene3D" id="3.30.70.60">
    <property type="match status" value="1"/>
</dbReference>